<dbReference type="EMBL" id="KZ991391">
    <property type="protein sequence ID" value="RKP23019.1"/>
    <property type="molecule type" value="Genomic_DNA"/>
</dbReference>
<feature type="domain" description="GATA-type" evidence="6">
    <location>
        <begin position="352"/>
        <end position="388"/>
    </location>
</feature>
<dbReference type="GO" id="GO:0006355">
    <property type="term" value="P:regulation of DNA-templated transcription"/>
    <property type="evidence" value="ECO:0007669"/>
    <property type="project" value="InterPro"/>
</dbReference>
<evidence type="ECO:0000256" key="3">
    <source>
        <dbReference type="ARBA" id="ARBA00022833"/>
    </source>
</evidence>
<feature type="compositionally biased region" description="Polar residues" evidence="5">
    <location>
        <begin position="443"/>
        <end position="457"/>
    </location>
</feature>
<organism evidence="7 8">
    <name type="scientific">Syncephalis pseudoplumigaleata</name>
    <dbReference type="NCBI Taxonomy" id="1712513"/>
    <lineage>
        <taxon>Eukaryota</taxon>
        <taxon>Fungi</taxon>
        <taxon>Fungi incertae sedis</taxon>
        <taxon>Zoopagomycota</taxon>
        <taxon>Zoopagomycotina</taxon>
        <taxon>Zoopagomycetes</taxon>
        <taxon>Zoopagales</taxon>
        <taxon>Piptocephalidaceae</taxon>
        <taxon>Syncephalis</taxon>
    </lineage>
</organism>
<evidence type="ECO:0000259" key="6">
    <source>
        <dbReference type="PROSITE" id="PS50114"/>
    </source>
</evidence>
<evidence type="ECO:0000256" key="5">
    <source>
        <dbReference type="SAM" id="MobiDB-lite"/>
    </source>
</evidence>
<protein>
    <recommendedName>
        <fullName evidence="6">GATA-type domain-containing protein</fullName>
    </recommendedName>
</protein>
<gene>
    <name evidence="7" type="ORF">SYNPS1DRAFT_31287</name>
</gene>
<feature type="compositionally biased region" description="Low complexity" evidence="5">
    <location>
        <begin position="433"/>
        <end position="442"/>
    </location>
</feature>
<feature type="compositionally biased region" description="Low complexity" evidence="5">
    <location>
        <begin position="470"/>
        <end position="504"/>
    </location>
</feature>
<dbReference type="GO" id="GO:0043565">
    <property type="term" value="F:sequence-specific DNA binding"/>
    <property type="evidence" value="ECO:0007669"/>
    <property type="project" value="InterPro"/>
</dbReference>
<evidence type="ECO:0000256" key="4">
    <source>
        <dbReference type="PROSITE-ProRule" id="PRU00094"/>
    </source>
</evidence>
<dbReference type="CDD" id="cd00202">
    <property type="entry name" value="ZnF_GATA"/>
    <property type="match status" value="1"/>
</dbReference>
<dbReference type="Pfam" id="PF00320">
    <property type="entry name" value="GATA"/>
    <property type="match status" value="1"/>
</dbReference>
<keyword evidence="2 4" id="KW-0863">Zinc-finger</keyword>
<feature type="region of interest" description="Disordered" evidence="5">
    <location>
        <begin position="262"/>
        <end position="351"/>
    </location>
</feature>
<accession>A0A4V1J0W9</accession>
<dbReference type="Proteomes" id="UP000278143">
    <property type="component" value="Unassembled WGS sequence"/>
</dbReference>
<dbReference type="PROSITE" id="PS50114">
    <property type="entry name" value="GATA_ZN_FINGER_2"/>
    <property type="match status" value="1"/>
</dbReference>
<proteinExistence type="predicted"/>
<evidence type="ECO:0000313" key="7">
    <source>
        <dbReference type="EMBL" id="RKP23019.1"/>
    </source>
</evidence>
<dbReference type="InterPro" id="IPR051140">
    <property type="entry name" value="GATA_TF"/>
</dbReference>
<evidence type="ECO:0000256" key="2">
    <source>
        <dbReference type="ARBA" id="ARBA00022771"/>
    </source>
</evidence>
<name>A0A4V1J0W9_9FUNG</name>
<dbReference type="SUPFAM" id="SSF57716">
    <property type="entry name" value="Glucocorticoid receptor-like (DNA-binding domain)"/>
    <property type="match status" value="1"/>
</dbReference>
<feature type="compositionally biased region" description="Gly residues" evidence="5">
    <location>
        <begin position="326"/>
        <end position="339"/>
    </location>
</feature>
<keyword evidence="8" id="KW-1185">Reference proteome</keyword>
<dbReference type="SMART" id="SM00401">
    <property type="entry name" value="ZnF_GATA"/>
    <property type="match status" value="1"/>
</dbReference>
<keyword evidence="1" id="KW-0479">Metal-binding</keyword>
<dbReference type="AlphaFoldDB" id="A0A4V1J0W9"/>
<reference evidence="8" key="1">
    <citation type="journal article" date="2018" name="Nat. Microbiol.">
        <title>Leveraging single-cell genomics to expand the fungal tree of life.</title>
        <authorList>
            <person name="Ahrendt S.R."/>
            <person name="Quandt C.A."/>
            <person name="Ciobanu D."/>
            <person name="Clum A."/>
            <person name="Salamov A."/>
            <person name="Andreopoulos B."/>
            <person name="Cheng J.F."/>
            <person name="Woyke T."/>
            <person name="Pelin A."/>
            <person name="Henrissat B."/>
            <person name="Reynolds N.K."/>
            <person name="Benny G.L."/>
            <person name="Smith M.E."/>
            <person name="James T.Y."/>
            <person name="Grigoriev I.V."/>
        </authorList>
    </citation>
    <scope>NUCLEOTIDE SEQUENCE [LARGE SCALE GENOMIC DNA]</scope>
    <source>
        <strain evidence="8">Benny S71-1</strain>
    </source>
</reference>
<feature type="compositionally biased region" description="Low complexity" evidence="5">
    <location>
        <begin position="397"/>
        <end position="420"/>
    </location>
</feature>
<dbReference type="PANTHER" id="PTHR45658">
    <property type="entry name" value="GATA TRANSCRIPTION FACTOR"/>
    <property type="match status" value="1"/>
</dbReference>
<dbReference type="Gene3D" id="3.30.50.10">
    <property type="entry name" value="Erythroid Transcription Factor GATA-1, subunit A"/>
    <property type="match status" value="1"/>
</dbReference>
<feature type="compositionally biased region" description="Low complexity" evidence="5">
    <location>
        <begin position="306"/>
        <end position="325"/>
    </location>
</feature>
<dbReference type="InterPro" id="IPR013088">
    <property type="entry name" value="Znf_NHR/GATA"/>
</dbReference>
<dbReference type="InterPro" id="IPR000679">
    <property type="entry name" value="Znf_GATA"/>
</dbReference>
<evidence type="ECO:0000313" key="8">
    <source>
        <dbReference type="Proteomes" id="UP000278143"/>
    </source>
</evidence>
<sequence length="523" mass="54399">MTLRPELTHDYVPAHNLDALVESDIGNNSLLFLSLTQSRQAWTTALFRPFIPSSHVSNHTTAPAANHEAGASNGEPELVGSCTVVIGPHMFPDTRFFRFPCQPSTLSTSSSAAGIDGHGDTAMAEGVDAASGGPYQLAFEFRENPTDRWLLPEDAVIEALTMSAPYEIIATFRLPSPHADGGGGASSKVPGQHITMHFSEVSEELWQAIRAASGDQEEAIQRLVKDIQVNLDEALGPMHMAFDRPPTLAEILGSRTENDDRIALYGGRDGTGSVNPAKLSKPPKKRASDANLSTPDTRRATKKTKTATGASPKKAKKSTAASTSTGGNGGGAGSSGGNGALHDTNGATTPTTTGTKKCMYCNCKNTPMWRRGPQGAGTLCNACGVKWKHGKILQGVTSSPNNGGSGHSAGARSSSSSPATADDHDRSKQMSKAAAATAAHGASQQHSRAQQHGNDSRSPLAPLQRDIGKSSSSPESEANAAAMATKKSASASSSSAATGAHASSTVFVPAPLKKRFSVPGKER</sequence>
<feature type="region of interest" description="Disordered" evidence="5">
    <location>
        <begin position="394"/>
        <end position="523"/>
    </location>
</feature>
<keyword evidence="3" id="KW-0862">Zinc</keyword>
<dbReference type="GO" id="GO:0008270">
    <property type="term" value="F:zinc ion binding"/>
    <property type="evidence" value="ECO:0007669"/>
    <property type="project" value="UniProtKB-KW"/>
</dbReference>
<dbReference type="OrthoDB" id="5597272at2759"/>
<evidence type="ECO:0000256" key="1">
    <source>
        <dbReference type="ARBA" id="ARBA00022723"/>
    </source>
</evidence>